<dbReference type="InterPro" id="IPR011049">
    <property type="entry name" value="Serralysin-like_metalloprot_C"/>
</dbReference>
<dbReference type="GO" id="GO:0009986">
    <property type="term" value="C:cell surface"/>
    <property type="evidence" value="ECO:0007669"/>
    <property type="project" value="UniProtKB-SubCell"/>
</dbReference>
<dbReference type="GO" id="GO:0015031">
    <property type="term" value="P:protein transport"/>
    <property type="evidence" value="ECO:0007669"/>
    <property type="project" value="UniProtKB-KW"/>
</dbReference>
<accession>A0A849I184</accession>
<comment type="subcellular location">
    <subcellularLocation>
        <location evidence="2">Cell outer membrane</location>
    </subcellularLocation>
    <subcellularLocation>
        <location evidence="1">Cell surface</location>
    </subcellularLocation>
</comment>
<feature type="domain" description="Trimeric autotransporter adhesin YadA-like stalk" evidence="12">
    <location>
        <begin position="395"/>
        <end position="422"/>
    </location>
</feature>
<dbReference type="GO" id="GO:0009279">
    <property type="term" value="C:cell outer membrane"/>
    <property type="evidence" value="ECO:0007669"/>
    <property type="project" value="UniProtKB-SubCell"/>
</dbReference>
<dbReference type="SUPFAM" id="SSF54523">
    <property type="entry name" value="Pili subunits"/>
    <property type="match status" value="1"/>
</dbReference>
<evidence type="ECO:0000256" key="5">
    <source>
        <dbReference type="ARBA" id="ARBA00022452"/>
    </source>
</evidence>
<dbReference type="Pfam" id="PF05662">
    <property type="entry name" value="YadA_stalk"/>
    <property type="match status" value="4"/>
</dbReference>
<evidence type="ECO:0000256" key="3">
    <source>
        <dbReference type="ARBA" id="ARBA00005848"/>
    </source>
</evidence>
<organism evidence="13 14">
    <name type="scientific">Enterovirga aerilata</name>
    <dbReference type="NCBI Taxonomy" id="2730920"/>
    <lineage>
        <taxon>Bacteria</taxon>
        <taxon>Pseudomonadati</taxon>
        <taxon>Pseudomonadota</taxon>
        <taxon>Alphaproteobacteria</taxon>
        <taxon>Hyphomicrobiales</taxon>
        <taxon>Methylobacteriaceae</taxon>
        <taxon>Enterovirga</taxon>
    </lineage>
</organism>
<keyword evidence="9" id="KW-0472">Membrane</keyword>
<keyword evidence="5" id="KW-1134">Transmembrane beta strand</keyword>
<evidence type="ECO:0000313" key="14">
    <source>
        <dbReference type="Proteomes" id="UP000564885"/>
    </source>
</evidence>
<dbReference type="SUPFAM" id="SSF101967">
    <property type="entry name" value="Adhesin YadA, collagen-binding domain"/>
    <property type="match status" value="3"/>
</dbReference>
<dbReference type="Pfam" id="PF03895">
    <property type="entry name" value="YadA_anchor"/>
    <property type="match status" value="1"/>
</dbReference>
<evidence type="ECO:0000259" key="12">
    <source>
        <dbReference type="Pfam" id="PF05662"/>
    </source>
</evidence>
<keyword evidence="8" id="KW-0653">Protein transport</keyword>
<feature type="domain" description="Trimeric autotransporter adhesin YadA-like stalk" evidence="12">
    <location>
        <begin position="452"/>
        <end position="491"/>
    </location>
</feature>
<evidence type="ECO:0000256" key="8">
    <source>
        <dbReference type="ARBA" id="ARBA00022927"/>
    </source>
</evidence>
<evidence type="ECO:0000313" key="13">
    <source>
        <dbReference type="EMBL" id="NNM73536.1"/>
    </source>
</evidence>
<feature type="domain" description="Trimeric autotransporter adhesin YadA-like stalk" evidence="12">
    <location>
        <begin position="281"/>
        <end position="317"/>
    </location>
</feature>
<dbReference type="Proteomes" id="UP000564885">
    <property type="component" value="Unassembled WGS sequence"/>
</dbReference>
<evidence type="ECO:0000256" key="9">
    <source>
        <dbReference type="ARBA" id="ARBA00023136"/>
    </source>
</evidence>
<evidence type="ECO:0000259" key="11">
    <source>
        <dbReference type="Pfam" id="PF03895"/>
    </source>
</evidence>
<sequence length="584" mass="56082">MAVNLPVLTPVVNSASGLLGGLLAPLDPILDGLVGNINTNLVSVLSGQPLSVSAIDANGNLISLPTSGCSVSVTSPNGITLGGGQIDGLGGNGNPRASAGDTSAIAIGNGASTPTGIVDAVAFGTGASATTAGSVALGANSVADRLNGASELFTGTGLRTTLGVVSVGSAGNERQITNLAGGTADTDAVNVRQLRSVGNTLAGALGSGAGFSALGAFTSPSYVVGNNTYTDVGSAIAALQVGTTPIGPGLVVQDTPTSPITVGAATGGDTVDINGTGGPRRLTGVAAGTVASGSTDAVTGGQLNATNQGVLGTTAALGGGASFSASTGGFTGPSYVVGNNSYSDVGSAIAALQVGANPIGPGLVVQDTPTSPITVGAATAGTVVNIAGTAGPRVLTGVAGGSIAAGSTDAVNGDQVYGLSRTTVRYDVDPSTGGPTNTITLAGADPNTPVLIRNVAPGTNTTDAANVGQVRTAVSDLRTYVDQQISNLAGNTSTAVNLLGQELREVRREARQAAAIGLAAGSLRFDSTPGKLSIAAGGGAWQGEAGAAFGLGYTSQNGLARVNVSATTSDGKWGVGGGFSLTLN</sequence>
<evidence type="ECO:0000256" key="7">
    <source>
        <dbReference type="ARBA" id="ARBA00022729"/>
    </source>
</evidence>
<dbReference type="Gene3D" id="3.30.1300.30">
    <property type="entry name" value="GSPII I/J protein-like"/>
    <property type="match status" value="1"/>
</dbReference>
<proteinExistence type="inferred from homology"/>
<dbReference type="InterPro" id="IPR005594">
    <property type="entry name" value="YadA_C"/>
</dbReference>
<reference evidence="13 14" key="1">
    <citation type="submission" date="2020-04" db="EMBL/GenBank/DDBJ databases">
        <title>Enterovirga sp. isolate from soil.</title>
        <authorList>
            <person name="Chea S."/>
            <person name="Kim D.-U."/>
        </authorList>
    </citation>
    <scope>NUCLEOTIDE SEQUENCE [LARGE SCALE GENOMIC DNA]</scope>
    <source>
        <strain evidence="13 14">DB1703</strain>
    </source>
</reference>
<evidence type="ECO:0008006" key="15">
    <source>
        <dbReference type="Google" id="ProtNLM"/>
    </source>
</evidence>
<gene>
    <name evidence="13" type="ORF">HJG44_14200</name>
</gene>
<evidence type="ECO:0000256" key="4">
    <source>
        <dbReference type="ARBA" id="ARBA00022448"/>
    </source>
</evidence>
<name>A0A849I184_9HYPH</name>
<keyword evidence="10" id="KW-0998">Cell outer membrane</keyword>
<dbReference type="InterPro" id="IPR045584">
    <property type="entry name" value="Pilin-like"/>
</dbReference>
<evidence type="ECO:0000256" key="6">
    <source>
        <dbReference type="ARBA" id="ARBA00022692"/>
    </source>
</evidence>
<dbReference type="InterPro" id="IPR008635">
    <property type="entry name" value="Coiled_stalk_dom"/>
</dbReference>
<evidence type="ECO:0000256" key="2">
    <source>
        <dbReference type="ARBA" id="ARBA00004442"/>
    </source>
</evidence>
<comment type="similarity">
    <text evidence="3">Belongs to the autotransporter-2 (AT-2) (TC 1.B.40) family.</text>
</comment>
<dbReference type="AlphaFoldDB" id="A0A849I184"/>
<keyword evidence="4" id="KW-0813">Transport</keyword>
<dbReference type="RefSeq" id="WP_171219048.1">
    <property type="nucleotide sequence ID" value="NZ_JABEPP010000004.1"/>
</dbReference>
<dbReference type="EMBL" id="JABEPP010000004">
    <property type="protein sequence ID" value="NNM73536.1"/>
    <property type="molecule type" value="Genomic_DNA"/>
</dbReference>
<evidence type="ECO:0000256" key="10">
    <source>
        <dbReference type="ARBA" id="ARBA00023237"/>
    </source>
</evidence>
<evidence type="ECO:0000256" key="1">
    <source>
        <dbReference type="ARBA" id="ARBA00004241"/>
    </source>
</evidence>
<keyword evidence="14" id="KW-1185">Reference proteome</keyword>
<feature type="domain" description="Trimeric autotransporter adhesin YadA-like C-terminal membrane anchor" evidence="11">
    <location>
        <begin position="527"/>
        <end position="582"/>
    </location>
</feature>
<comment type="caution">
    <text evidence="13">The sequence shown here is derived from an EMBL/GenBank/DDBJ whole genome shotgun (WGS) entry which is preliminary data.</text>
</comment>
<feature type="domain" description="Trimeric autotransporter adhesin YadA-like stalk" evidence="12">
    <location>
        <begin position="175"/>
        <end position="210"/>
    </location>
</feature>
<keyword evidence="6" id="KW-0812">Transmembrane</keyword>
<keyword evidence="7" id="KW-0732">Signal</keyword>
<protein>
    <recommendedName>
        <fullName evidence="15">Trimeric autotransporter adhesin YadA-like C-terminal membrane anchor domain-containing protein</fullName>
    </recommendedName>
</protein>
<dbReference type="Gene3D" id="2.150.10.10">
    <property type="entry name" value="Serralysin-like metalloprotease, C-terminal"/>
    <property type="match status" value="3"/>
</dbReference>